<dbReference type="AlphaFoldDB" id="A0A3S2Z631"/>
<dbReference type="HAMAP" id="MF_00177">
    <property type="entry name" value="Lys_tRNA_synth_class1"/>
    <property type="match status" value="1"/>
</dbReference>
<organism evidence="11 12">
    <name type="scientific">Hwanghaeella grinnelliae</name>
    <dbReference type="NCBI Taxonomy" id="2500179"/>
    <lineage>
        <taxon>Bacteria</taxon>
        <taxon>Pseudomonadati</taxon>
        <taxon>Pseudomonadota</taxon>
        <taxon>Alphaproteobacteria</taxon>
        <taxon>Rhodospirillales</taxon>
        <taxon>Rhodospirillaceae</taxon>
        <taxon>Hwanghaeella</taxon>
    </lineage>
</organism>
<evidence type="ECO:0000256" key="4">
    <source>
        <dbReference type="ARBA" id="ARBA00022598"/>
    </source>
</evidence>
<proteinExistence type="inferred from homology"/>
<comment type="similarity">
    <text evidence="2 10">Belongs to the class-I aminoacyl-tRNA synthetase family.</text>
</comment>
<evidence type="ECO:0000313" key="11">
    <source>
        <dbReference type="EMBL" id="RVU34987.1"/>
    </source>
</evidence>
<sequence>MSEFSELTQNAKAWPFEEARKLVKRIGGKAPKKGYVLFETGYGPSGLPHIGTFGEVARTTMVRHAFETMCDVPTRLFAFSDDMDGLRKVPDNVPNKEMLAKHLHKPLTEVPDPFGTHDSFGAHNNARLQAFLNQFGFEFEFKSSTDFYKSGKFDEALLTVLRHYEQVQAIMLPSLRQERRETYSPFLPICPETRHVLQVPVVATDAEAGTIVYRREDGKEVETKVTGGLCKLQWKPDWAMRWFALDVDYEMAGKDLIDSVKLSGRITQELGGRAPDGFNYELFLDENGEKISKSKGNGLSMEDWLTYAPEESLALYMYNKPKTAKRLFFDVIPRHVDDYLTFVGKYHTEEPARQIENPAWHIHSGNPPEHTSPLTFGLLLNLASVCNSHDKSILWGFISRYVPEASPETEPFLDKLVGFAIRYYEDFVKPNKNYRAPSAQERAAIEELYQGLGELPADSKAEDIQNQVYAVGKNHEFENLRDWFKALYEVLLGQEQGPRMGSFIALYGIGETRKLIEKALAGEDLSAA</sequence>
<dbReference type="GO" id="GO:0000049">
    <property type="term" value="F:tRNA binding"/>
    <property type="evidence" value="ECO:0007669"/>
    <property type="project" value="InterPro"/>
</dbReference>
<evidence type="ECO:0000256" key="10">
    <source>
        <dbReference type="HAMAP-Rule" id="MF_00177"/>
    </source>
</evidence>
<evidence type="ECO:0000256" key="8">
    <source>
        <dbReference type="ARBA" id="ARBA00023146"/>
    </source>
</evidence>
<dbReference type="EMBL" id="SADE01000003">
    <property type="protein sequence ID" value="RVU34987.1"/>
    <property type="molecule type" value="Genomic_DNA"/>
</dbReference>
<dbReference type="Gene3D" id="3.40.50.620">
    <property type="entry name" value="HUPs"/>
    <property type="match status" value="2"/>
</dbReference>
<dbReference type="NCBIfam" id="NF001968">
    <property type="entry name" value="PRK00750.1-2"/>
    <property type="match status" value="1"/>
</dbReference>
<keyword evidence="3 10" id="KW-0963">Cytoplasm</keyword>
<dbReference type="InterPro" id="IPR020751">
    <property type="entry name" value="aa-tRNA-synth_I_codon-bd_sub2"/>
</dbReference>
<dbReference type="PROSITE" id="PS00178">
    <property type="entry name" value="AA_TRNA_LIGASE_I"/>
    <property type="match status" value="1"/>
</dbReference>
<dbReference type="InterPro" id="IPR014729">
    <property type="entry name" value="Rossmann-like_a/b/a_fold"/>
</dbReference>
<dbReference type="Pfam" id="PF01921">
    <property type="entry name" value="tRNA-synt_1f"/>
    <property type="match status" value="1"/>
</dbReference>
<comment type="caution">
    <text evidence="11">The sequence shown here is derived from an EMBL/GenBank/DDBJ whole genome shotgun (WGS) entry which is preliminary data.</text>
</comment>
<keyword evidence="4 10" id="KW-0436">Ligase</keyword>
<protein>
    <recommendedName>
        <fullName evidence="10">Lysine--tRNA ligase</fullName>
        <ecNumber evidence="10">6.1.1.6</ecNumber>
    </recommendedName>
    <alternativeName>
        <fullName evidence="10">Lysyl-tRNA synthetase</fullName>
        <shortName evidence="10">LysRS</shortName>
    </alternativeName>
</protein>
<evidence type="ECO:0000256" key="1">
    <source>
        <dbReference type="ARBA" id="ARBA00004496"/>
    </source>
</evidence>
<evidence type="ECO:0000313" key="12">
    <source>
        <dbReference type="Proteomes" id="UP000287447"/>
    </source>
</evidence>
<dbReference type="NCBIfam" id="TIGR00467">
    <property type="entry name" value="lysS_arch"/>
    <property type="match status" value="1"/>
</dbReference>
<evidence type="ECO:0000256" key="9">
    <source>
        <dbReference type="ARBA" id="ARBA00048573"/>
    </source>
</evidence>
<dbReference type="InterPro" id="IPR008925">
    <property type="entry name" value="aa_tRNA-synth_I_cd-bd_sf"/>
</dbReference>
<evidence type="ECO:0000256" key="3">
    <source>
        <dbReference type="ARBA" id="ARBA00022490"/>
    </source>
</evidence>
<dbReference type="Proteomes" id="UP000287447">
    <property type="component" value="Unassembled WGS sequence"/>
</dbReference>
<dbReference type="GO" id="GO:0005737">
    <property type="term" value="C:cytoplasm"/>
    <property type="evidence" value="ECO:0007669"/>
    <property type="project" value="UniProtKB-SubCell"/>
</dbReference>
<dbReference type="PANTHER" id="PTHR37940:SF1">
    <property type="entry name" value="LYSINE--TRNA LIGASE"/>
    <property type="match status" value="1"/>
</dbReference>
<keyword evidence="5 10" id="KW-0547">Nucleotide-binding</keyword>
<evidence type="ECO:0000256" key="6">
    <source>
        <dbReference type="ARBA" id="ARBA00022840"/>
    </source>
</evidence>
<dbReference type="SUPFAM" id="SSF48163">
    <property type="entry name" value="An anticodon-binding domain of class I aminoacyl-tRNA synthetases"/>
    <property type="match status" value="1"/>
</dbReference>
<keyword evidence="6 10" id="KW-0067">ATP-binding</keyword>
<dbReference type="GO" id="GO:0006430">
    <property type="term" value="P:lysyl-tRNA aminoacylation"/>
    <property type="evidence" value="ECO:0007669"/>
    <property type="project" value="UniProtKB-UniRule"/>
</dbReference>
<name>A0A3S2Z631_9PROT</name>
<keyword evidence="12" id="KW-1185">Reference proteome</keyword>
<feature type="short sequence motif" description="'KMSKS' region" evidence="10">
    <location>
        <begin position="290"/>
        <end position="294"/>
    </location>
</feature>
<dbReference type="GO" id="GO:0005524">
    <property type="term" value="F:ATP binding"/>
    <property type="evidence" value="ECO:0007669"/>
    <property type="project" value="UniProtKB-UniRule"/>
</dbReference>
<comment type="subcellular location">
    <subcellularLocation>
        <location evidence="1 10">Cytoplasm</location>
    </subcellularLocation>
</comment>
<dbReference type="PANTHER" id="PTHR37940">
    <property type="entry name" value="LYSINE--TRNA LIGASE"/>
    <property type="match status" value="1"/>
</dbReference>
<reference evidence="12" key="1">
    <citation type="submission" date="2019-01" db="EMBL/GenBank/DDBJ databases">
        <title>Gri0909 isolated from a small marine red alga.</title>
        <authorList>
            <person name="Kim J."/>
            <person name="Jeong S.E."/>
            <person name="Jeon C.O."/>
        </authorList>
    </citation>
    <scope>NUCLEOTIDE SEQUENCE [LARGE SCALE GENOMIC DNA]</scope>
    <source>
        <strain evidence="12">Gri0909</strain>
    </source>
</reference>
<dbReference type="InterPro" id="IPR001412">
    <property type="entry name" value="aa-tRNA-synth_I_CS"/>
</dbReference>
<dbReference type="SUPFAM" id="SSF52374">
    <property type="entry name" value="Nucleotidylyl transferase"/>
    <property type="match status" value="1"/>
</dbReference>
<keyword evidence="7 10" id="KW-0648">Protein biosynthesis</keyword>
<evidence type="ECO:0000256" key="7">
    <source>
        <dbReference type="ARBA" id="ARBA00022917"/>
    </source>
</evidence>
<dbReference type="EC" id="6.1.1.6" evidence="10"/>
<feature type="binding site" evidence="10">
    <location>
        <position position="293"/>
    </location>
    <ligand>
        <name>ATP</name>
        <dbReference type="ChEBI" id="CHEBI:30616"/>
    </ligand>
</feature>
<evidence type="ECO:0000256" key="2">
    <source>
        <dbReference type="ARBA" id="ARBA00005594"/>
    </source>
</evidence>
<gene>
    <name evidence="10" type="primary">lysS</name>
    <name evidence="11" type="ORF">EOI86_19325</name>
</gene>
<dbReference type="InterPro" id="IPR002904">
    <property type="entry name" value="Lys-tRNA-ligase"/>
</dbReference>
<dbReference type="OrthoDB" id="9803151at2"/>
<comment type="catalytic activity">
    <reaction evidence="9 10">
        <text>tRNA(Lys) + L-lysine + ATP = L-lysyl-tRNA(Lys) + AMP + diphosphate</text>
        <dbReference type="Rhea" id="RHEA:20792"/>
        <dbReference type="Rhea" id="RHEA-COMP:9696"/>
        <dbReference type="Rhea" id="RHEA-COMP:9697"/>
        <dbReference type="ChEBI" id="CHEBI:30616"/>
        <dbReference type="ChEBI" id="CHEBI:32551"/>
        <dbReference type="ChEBI" id="CHEBI:33019"/>
        <dbReference type="ChEBI" id="CHEBI:78442"/>
        <dbReference type="ChEBI" id="CHEBI:78529"/>
        <dbReference type="ChEBI" id="CHEBI:456215"/>
        <dbReference type="EC" id="6.1.1.6"/>
    </reaction>
</comment>
<feature type="short sequence motif" description="'HIGH' region" evidence="10">
    <location>
        <begin position="44"/>
        <end position="52"/>
    </location>
</feature>
<accession>A0A3S2Z631</accession>
<keyword evidence="8 10" id="KW-0030">Aminoacyl-tRNA synthetase</keyword>
<dbReference type="Gene3D" id="1.10.10.350">
    <property type="match status" value="1"/>
</dbReference>
<dbReference type="GO" id="GO:0004824">
    <property type="term" value="F:lysine-tRNA ligase activity"/>
    <property type="evidence" value="ECO:0007669"/>
    <property type="project" value="UniProtKB-UniRule"/>
</dbReference>
<dbReference type="RefSeq" id="WP_127767308.1">
    <property type="nucleotide sequence ID" value="NZ_SADE01000003.1"/>
</dbReference>
<evidence type="ECO:0000256" key="5">
    <source>
        <dbReference type="ARBA" id="ARBA00022741"/>
    </source>
</evidence>